<dbReference type="EMBL" id="LR797021">
    <property type="protein sequence ID" value="CAB4182096.1"/>
    <property type="molecule type" value="Genomic_DNA"/>
</dbReference>
<proteinExistence type="predicted"/>
<evidence type="ECO:0000313" key="1">
    <source>
        <dbReference type="EMBL" id="CAB4170333.1"/>
    </source>
</evidence>
<evidence type="ECO:0000313" key="7">
    <source>
        <dbReference type="EMBL" id="CAB5227674.1"/>
    </source>
</evidence>
<name>A0A6J5RAM6_9CAUD</name>
<evidence type="ECO:0000313" key="2">
    <source>
        <dbReference type="EMBL" id="CAB4176952.1"/>
    </source>
</evidence>
<dbReference type="EMBL" id="LR796860">
    <property type="protein sequence ID" value="CAB4170333.1"/>
    <property type="molecule type" value="Genomic_DNA"/>
</dbReference>
<protein>
    <submittedName>
        <fullName evidence="4">Uncharacterized protein</fullName>
    </submittedName>
</protein>
<evidence type="ECO:0000313" key="5">
    <source>
        <dbReference type="EMBL" id="CAB4211114.1"/>
    </source>
</evidence>
<sequence>MKKEDKYKVTYTFQVEYDDVNLPDEPNHSLTIVTFDGTDAHLSLVLNQFATFIRAAGYHWVDGLEVVKDEK</sequence>
<evidence type="ECO:0000313" key="3">
    <source>
        <dbReference type="EMBL" id="CAB4182096.1"/>
    </source>
</evidence>
<evidence type="ECO:0000313" key="4">
    <source>
        <dbReference type="EMBL" id="CAB4190748.1"/>
    </source>
</evidence>
<dbReference type="EMBL" id="LR797157">
    <property type="protein sequence ID" value="CAB4190748.1"/>
    <property type="molecule type" value="Genomic_DNA"/>
</dbReference>
<dbReference type="EMBL" id="LR798378">
    <property type="protein sequence ID" value="CAB5227674.1"/>
    <property type="molecule type" value="Genomic_DNA"/>
</dbReference>
<dbReference type="EMBL" id="LR797518">
    <property type="protein sequence ID" value="CAB4222537.1"/>
    <property type="molecule type" value="Genomic_DNA"/>
</dbReference>
<dbReference type="EMBL" id="LR796945">
    <property type="protein sequence ID" value="CAB4176952.1"/>
    <property type="molecule type" value="Genomic_DNA"/>
</dbReference>
<gene>
    <name evidence="3" type="ORF">UFOVP1065_136</name>
    <name evidence="4" type="ORF">UFOVP1198_105</name>
    <name evidence="5" type="ORF">UFOVP1418_97</name>
    <name evidence="7" type="ORF">UFOVP1524_53</name>
    <name evidence="6" type="ORF">UFOVP1651_53</name>
    <name evidence="1" type="ORF">UFOVP908_31</name>
    <name evidence="2" type="ORF">UFOVP990_105</name>
</gene>
<organism evidence="4">
    <name type="scientific">uncultured Caudovirales phage</name>
    <dbReference type="NCBI Taxonomy" id="2100421"/>
    <lineage>
        <taxon>Viruses</taxon>
        <taxon>Duplodnaviria</taxon>
        <taxon>Heunggongvirae</taxon>
        <taxon>Uroviricota</taxon>
        <taxon>Caudoviricetes</taxon>
        <taxon>Peduoviridae</taxon>
        <taxon>Maltschvirus</taxon>
        <taxon>Maltschvirus maltsch</taxon>
    </lineage>
</organism>
<accession>A0A6J5RAM6</accession>
<dbReference type="EMBL" id="LR797369">
    <property type="protein sequence ID" value="CAB4211114.1"/>
    <property type="molecule type" value="Genomic_DNA"/>
</dbReference>
<evidence type="ECO:0000313" key="6">
    <source>
        <dbReference type="EMBL" id="CAB4222537.1"/>
    </source>
</evidence>
<reference evidence="4" key="1">
    <citation type="submission" date="2020-05" db="EMBL/GenBank/DDBJ databases">
        <authorList>
            <person name="Chiriac C."/>
            <person name="Salcher M."/>
            <person name="Ghai R."/>
            <person name="Kavagutti S V."/>
        </authorList>
    </citation>
    <scope>NUCLEOTIDE SEQUENCE</scope>
</reference>